<feature type="coiled-coil region" evidence="1">
    <location>
        <begin position="238"/>
        <end position="268"/>
    </location>
</feature>
<feature type="compositionally biased region" description="Low complexity" evidence="2">
    <location>
        <begin position="703"/>
        <end position="719"/>
    </location>
</feature>
<dbReference type="PROSITE" id="PS50048">
    <property type="entry name" value="ZN2_CY6_FUNGAL_2"/>
    <property type="match status" value="1"/>
</dbReference>
<proteinExistence type="predicted"/>
<sequence>MSLPELKSIFDDKESNAKQQEESRQQQFMSHSPIYRQTQANPLPSFDQQLQQHQQHHQNQQQQQHLPDIFNNPPIQQNQQLFMQPPQVSPQNPNWNLNSFQQDGQQQQFLPQFQHQHQGHQSQPPQQMIPQQQQQQQQQHPHPMYQNNFMQPRFSIPGPPGSVLGPGQTPIYPQHQPHLTPYPQQDFYPQPIQRAKIPKRRRAVKPGLRRRTMTACESCRLRKIKCDLGKPICGACTKSDLNCVYRNVKKEAEELSEQMSKIAGLEKQKNETPQWSSCNWYTKTEGVLKWPIFEGKYKIKPINTVLAETNEHGLPDLGIITKEQLGFLDLHLRSNIRDYIDNYLQNIQTKNPFIDSKKLLKTSEWLKHCIKENPELSIINLKIPDDLIKLPLILLCCASASITRPLTFTNLENFKSSIDERFEKFEISYQIFMLSEYFQVSPRSKISLGDLDLVQYNLLKATYMMYLIKPWEAWKYIFEASTILMTILESYKDNGRKFEDSQLRIVERVFHTCVKYESELRVELSPSVPASGIVNYPFPSVYPSPPLDSINSVNEESSWFYYLTEIVLRKFENKLLDDFFIPIGKAGNSDNKGEFHEDNYDLNWDSKYDIESIIQKSLDYLKDLEKVENSMITHLNSILKEDVTSNSLQPHGFLFKTGSSINPSSETESQATPPTTSETSTNKISPANLPHQDSGTTITTQESTSPVPLTPSSTTSYSSSDISQKFEKIIPNVPETISFIKTRMIVLKILLFRPLAYLLIHDKSHVYDSHPFVEQVLIQSFENMDALNVPLAVHRHFGSWFYTRNTFLSGILIFALFKRFGEKYVNKSKIKKFMGDVLQILDYWIDEEPDLQDPKKVILGMLEELETL</sequence>
<dbReference type="InterPro" id="IPR001138">
    <property type="entry name" value="Zn2Cys6_DnaBD"/>
</dbReference>
<feature type="compositionally biased region" description="Polar residues" evidence="2">
    <location>
        <begin position="25"/>
        <end position="42"/>
    </location>
</feature>
<dbReference type="CDD" id="cd12148">
    <property type="entry name" value="fungal_TF_MHR"/>
    <property type="match status" value="1"/>
</dbReference>
<evidence type="ECO:0000313" key="5">
    <source>
        <dbReference type="Proteomes" id="UP000009328"/>
    </source>
</evidence>
<dbReference type="Proteomes" id="UP000009328">
    <property type="component" value="Unassembled WGS sequence"/>
</dbReference>
<dbReference type="HOGENOM" id="CLU_330445_0_0_1"/>
<evidence type="ECO:0000256" key="2">
    <source>
        <dbReference type="SAM" id="MobiDB-lite"/>
    </source>
</evidence>
<dbReference type="CDD" id="cd00067">
    <property type="entry name" value="GAL4"/>
    <property type="match status" value="1"/>
</dbReference>
<feature type="region of interest" description="Disordered" evidence="2">
    <location>
        <begin position="658"/>
        <end position="719"/>
    </location>
</feature>
<feature type="compositionally biased region" description="Polar residues" evidence="2">
    <location>
        <begin position="658"/>
        <end position="702"/>
    </location>
</feature>
<keyword evidence="1" id="KW-0175">Coiled coil</keyword>
<dbReference type="Pfam" id="PF00172">
    <property type="entry name" value="Zn_clus"/>
    <property type="match status" value="1"/>
</dbReference>
<evidence type="ECO:0000256" key="1">
    <source>
        <dbReference type="SAM" id="Coils"/>
    </source>
</evidence>
<name>K0KMV1_WICCF</name>
<dbReference type="SUPFAM" id="SSF57701">
    <property type="entry name" value="Zn2/Cys6 DNA-binding domain"/>
    <property type="match status" value="1"/>
</dbReference>
<dbReference type="InterPro" id="IPR053181">
    <property type="entry name" value="EcdB-like_regulator"/>
</dbReference>
<dbReference type="AlphaFoldDB" id="K0KMV1"/>
<feature type="compositionally biased region" description="Basic and acidic residues" evidence="2">
    <location>
        <begin position="8"/>
        <end position="24"/>
    </location>
</feature>
<organism evidence="4 5">
    <name type="scientific">Wickerhamomyces ciferrii (strain ATCC 14091 / BCRC 22168 / CBS 111 / JCM 3599 / NBRC 0793 / NRRL Y-1031 F-60-10)</name>
    <name type="common">Yeast</name>
    <name type="synonym">Pichia ciferrii</name>
    <dbReference type="NCBI Taxonomy" id="1206466"/>
    <lineage>
        <taxon>Eukaryota</taxon>
        <taxon>Fungi</taxon>
        <taxon>Dikarya</taxon>
        <taxon>Ascomycota</taxon>
        <taxon>Saccharomycotina</taxon>
        <taxon>Saccharomycetes</taxon>
        <taxon>Phaffomycetales</taxon>
        <taxon>Wickerhamomycetaceae</taxon>
        <taxon>Wickerhamomyces</taxon>
    </lineage>
</organism>
<feature type="region of interest" description="Disordered" evidence="2">
    <location>
        <begin position="112"/>
        <end position="152"/>
    </location>
</feature>
<dbReference type="SMART" id="SM00066">
    <property type="entry name" value="GAL4"/>
    <property type="match status" value="1"/>
</dbReference>
<dbReference type="STRING" id="1206466.K0KMV1"/>
<dbReference type="InParanoid" id="K0KMV1"/>
<feature type="compositionally biased region" description="Low complexity" evidence="2">
    <location>
        <begin position="112"/>
        <end position="143"/>
    </location>
</feature>
<keyword evidence="5" id="KW-1185">Reference proteome</keyword>
<accession>K0KMV1</accession>
<feature type="domain" description="Zn(2)-C6 fungal-type" evidence="3">
    <location>
        <begin position="215"/>
        <end position="245"/>
    </location>
</feature>
<feature type="region of interest" description="Disordered" evidence="2">
    <location>
        <begin position="1"/>
        <end position="74"/>
    </location>
</feature>
<dbReference type="InterPro" id="IPR036864">
    <property type="entry name" value="Zn2-C6_fun-type_DNA-bd_sf"/>
</dbReference>
<evidence type="ECO:0000259" key="3">
    <source>
        <dbReference type="PROSITE" id="PS50048"/>
    </source>
</evidence>
<dbReference type="PANTHER" id="PTHR47785">
    <property type="entry name" value="ZN(II)2CYS6 TRANSCRIPTION FACTOR (EUROFUNG)-RELATED-RELATED"/>
    <property type="match status" value="1"/>
</dbReference>
<comment type="caution">
    <text evidence="4">The sequence shown here is derived from an EMBL/GenBank/DDBJ whole genome shotgun (WGS) entry which is preliminary data.</text>
</comment>
<dbReference type="eggNOG" id="ENOG502QR47">
    <property type="taxonomic scope" value="Eukaryota"/>
</dbReference>
<dbReference type="Gene3D" id="4.10.240.10">
    <property type="entry name" value="Zn(2)-C6 fungal-type DNA-binding domain"/>
    <property type="match status" value="1"/>
</dbReference>
<dbReference type="PROSITE" id="PS00463">
    <property type="entry name" value="ZN2_CY6_FUNGAL_1"/>
    <property type="match status" value="1"/>
</dbReference>
<dbReference type="PANTHER" id="PTHR47785:SF5">
    <property type="entry name" value="ZN(II)2CYS6 TRANSCRIPTION FACTOR (EUROFUNG)"/>
    <property type="match status" value="1"/>
</dbReference>
<gene>
    <name evidence="4" type="ORF">BN7_2238</name>
</gene>
<feature type="compositionally biased region" description="Low complexity" evidence="2">
    <location>
        <begin position="48"/>
        <end position="74"/>
    </location>
</feature>
<dbReference type="EMBL" id="CAIF01000050">
    <property type="protein sequence ID" value="CCH42694.1"/>
    <property type="molecule type" value="Genomic_DNA"/>
</dbReference>
<evidence type="ECO:0000313" key="4">
    <source>
        <dbReference type="EMBL" id="CCH42694.1"/>
    </source>
</evidence>
<protein>
    <submittedName>
        <fullName evidence="4">Lysine biosynthesis regulatory protein</fullName>
    </submittedName>
</protein>
<reference evidence="4 5" key="1">
    <citation type="journal article" date="2012" name="Eukaryot. Cell">
        <title>Draft genome sequence of Wickerhamomyces ciferrii NRRL Y-1031 F-60-10.</title>
        <authorList>
            <person name="Schneider J."/>
            <person name="Andrea H."/>
            <person name="Blom J."/>
            <person name="Jaenicke S."/>
            <person name="Ruckert C."/>
            <person name="Schorsch C."/>
            <person name="Szczepanowski R."/>
            <person name="Farwick M."/>
            <person name="Goesmann A."/>
            <person name="Puhler A."/>
            <person name="Schaffer S."/>
            <person name="Tauch A."/>
            <person name="Kohler T."/>
            <person name="Brinkrolf K."/>
        </authorList>
    </citation>
    <scope>NUCLEOTIDE SEQUENCE [LARGE SCALE GENOMIC DNA]</scope>
    <source>
        <strain evidence="5">ATCC 14091 / BCRC 22168 / CBS 111 / JCM 3599 / NBRC 0793 / NRRL Y-1031 F-60-10</strain>
    </source>
</reference>
<dbReference type="GO" id="GO:0008270">
    <property type="term" value="F:zinc ion binding"/>
    <property type="evidence" value="ECO:0007669"/>
    <property type="project" value="InterPro"/>
</dbReference>
<dbReference type="GO" id="GO:0000981">
    <property type="term" value="F:DNA-binding transcription factor activity, RNA polymerase II-specific"/>
    <property type="evidence" value="ECO:0007669"/>
    <property type="project" value="InterPro"/>
</dbReference>